<dbReference type="GO" id="GO:0006412">
    <property type="term" value="P:translation"/>
    <property type="evidence" value="ECO:0007669"/>
    <property type="project" value="UniProtKB-UniRule"/>
</dbReference>
<comment type="caution">
    <text evidence="7">The sequence shown here is derived from an EMBL/GenBank/DDBJ whole genome shotgun (WGS) entry which is preliminary data.</text>
</comment>
<dbReference type="NCBIfam" id="TIGR03953">
    <property type="entry name" value="rplD_bact"/>
    <property type="match status" value="1"/>
</dbReference>
<evidence type="ECO:0000256" key="5">
    <source>
        <dbReference type="HAMAP-Rule" id="MF_01328"/>
    </source>
</evidence>
<keyword evidence="5" id="KW-0699">rRNA-binding</keyword>
<dbReference type="PANTHER" id="PTHR10746:SF6">
    <property type="entry name" value="LARGE RIBOSOMAL SUBUNIT PROTEIN UL4M"/>
    <property type="match status" value="1"/>
</dbReference>
<evidence type="ECO:0000256" key="1">
    <source>
        <dbReference type="ARBA" id="ARBA00010528"/>
    </source>
</evidence>
<keyword evidence="2 5" id="KW-0689">Ribosomal protein</keyword>
<evidence type="ECO:0000256" key="2">
    <source>
        <dbReference type="ARBA" id="ARBA00022980"/>
    </source>
</evidence>
<dbReference type="HAMAP" id="MF_01328_B">
    <property type="entry name" value="Ribosomal_uL4_B"/>
    <property type="match status" value="1"/>
</dbReference>
<dbReference type="GO" id="GO:1990904">
    <property type="term" value="C:ribonucleoprotein complex"/>
    <property type="evidence" value="ECO:0007669"/>
    <property type="project" value="UniProtKB-KW"/>
</dbReference>
<dbReference type="Gene3D" id="3.40.1370.10">
    <property type="match status" value="1"/>
</dbReference>
<evidence type="ECO:0000313" key="8">
    <source>
        <dbReference type="Proteomes" id="UP000179230"/>
    </source>
</evidence>
<reference evidence="7 8" key="1">
    <citation type="journal article" date="2016" name="Nat. Commun.">
        <title>Thousands of microbial genomes shed light on interconnected biogeochemical processes in an aquifer system.</title>
        <authorList>
            <person name="Anantharaman K."/>
            <person name="Brown C.T."/>
            <person name="Hug L.A."/>
            <person name="Sharon I."/>
            <person name="Castelle C.J."/>
            <person name="Probst A.J."/>
            <person name="Thomas B.C."/>
            <person name="Singh A."/>
            <person name="Wilkins M.J."/>
            <person name="Karaoz U."/>
            <person name="Brodie E.L."/>
            <person name="Williams K.H."/>
            <person name="Hubbard S.S."/>
            <person name="Banfield J.F."/>
        </authorList>
    </citation>
    <scope>NUCLEOTIDE SEQUENCE [LARGE SCALE GENOMIC DNA]</scope>
</reference>
<organism evidence="7 8">
    <name type="scientific">Candidatus Kaiserbacteria bacterium RIFOXYD1_FULL_42_15</name>
    <dbReference type="NCBI Taxonomy" id="1798532"/>
    <lineage>
        <taxon>Bacteria</taxon>
        <taxon>Candidatus Kaiseribacteriota</taxon>
    </lineage>
</organism>
<dbReference type="InterPro" id="IPR013005">
    <property type="entry name" value="Ribosomal_uL4-like"/>
</dbReference>
<accession>A0A1F6FQ95</accession>
<dbReference type="PANTHER" id="PTHR10746">
    <property type="entry name" value="50S RIBOSOMAL PROTEIN L4"/>
    <property type="match status" value="1"/>
</dbReference>
<comment type="subunit">
    <text evidence="5">Part of the 50S ribosomal subunit.</text>
</comment>
<dbReference type="SUPFAM" id="SSF52166">
    <property type="entry name" value="Ribosomal protein L4"/>
    <property type="match status" value="1"/>
</dbReference>
<evidence type="ECO:0000313" key="7">
    <source>
        <dbReference type="EMBL" id="OGG88040.1"/>
    </source>
</evidence>
<comment type="function">
    <text evidence="5">Forms part of the polypeptide exit tunnel.</text>
</comment>
<dbReference type="EMBL" id="MFMT01000030">
    <property type="protein sequence ID" value="OGG88040.1"/>
    <property type="molecule type" value="Genomic_DNA"/>
</dbReference>
<dbReference type="Proteomes" id="UP000179230">
    <property type="component" value="Unassembled WGS sequence"/>
</dbReference>
<name>A0A1F6FQ95_9BACT</name>
<gene>
    <name evidence="5" type="primary">rplD</name>
    <name evidence="7" type="ORF">A2592_03760</name>
</gene>
<evidence type="ECO:0000256" key="3">
    <source>
        <dbReference type="ARBA" id="ARBA00023274"/>
    </source>
</evidence>
<dbReference type="InterPro" id="IPR002136">
    <property type="entry name" value="Ribosomal_uL4"/>
</dbReference>
<dbReference type="GO" id="GO:0003735">
    <property type="term" value="F:structural constituent of ribosome"/>
    <property type="evidence" value="ECO:0007669"/>
    <property type="project" value="InterPro"/>
</dbReference>
<dbReference type="GO" id="GO:0005840">
    <property type="term" value="C:ribosome"/>
    <property type="evidence" value="ECO:0007669"/>
    <property type="project" value="UniProtKB-KW"/>
</dbReference>
<keyword evidence="5" id="KW-0694">RNA-binding</keyword>
<dbReference type="GO" id="GO:0019843">
    <property type="term" value="F:rRNA binding"/>
    <property type="evidence" value="ECO:0007669"/>
    <property type="project" value="UniProtKB-UniRule"/>
</dbReference>
<keyword evidence="3 5" id="KW-0687">Ribonucleoprotein</keyword>
<evidence type="ECO:0000256" key="4">
    <source>
        <dbReference type="ARBA" id="ARBA00035244"/>
    </source>
</evidence>
<dbReference type="AlphaFoldDB" id="A0A1F6FQ95"/>
<comment type="function">
    <text evidence="5">One of the primary rRNA binding proteins, this protein initially binds near the 5'-end of the 23S rRNA. It is important during the early stages of 50S assembly. It makes multiple contacts with different domains of the 23S rRNA in the assembled 50S subunit and ribosome.</text>
</comment>
<comment type="similarity">
    <text evidence="1 5">Belongs to the universal ribosomal protein uL4 family.</text>
</comment>
<feature type="compositionally biased region" description="Basic residues" evidence="6">
    <location>
        <begin position="62"/>
        <end position="76"/>
    </location>
</feature>
<protein>
    <recommendedName>
        <fullName evidence="4 5">Large ribosomal subunit protein uL4</fullName>
    </recommendedName>
</protein>
<feature type="region of interest" description="Disordered" evidence="6">
    <location>
        <begin position="43"/>
        <end position="95"/>
    </location>
</feature>
<evidence type="ECO:0000256" key="6">
    <source>
        <dbReference type="SAM" id="MobiDB-lite"/>
    </source>
</evidence>
<dbReference type="Pfam" id="PF00573">
    <property type="entry name" value="Ribosomal_L4"/>
    <property type="match status" value="1"/>
</dbReference>
<dbReference type="InterPro" id="IPR023574">
    <property type="entry name" value="Ribosomal_uL4_dom_sf"/>
</dbReference>
<proteinExistence type="inferred from homology"/>
<sequence length="227" mass="24459">MKAKIYTVEGKEQGTIALPESVFGVTWNADLVHGVVTAMQANARTSNAHTKGRGDVSGGGKKPWKQKGTGRARHGSSRSPMWVGGGVSHGPTNEKDYSVKLNKKVKAKALATVLTKKFTDAEMIFVDTLAFTEPKTATAKIIIKALAVGAEHPDLATKRKNAAVLVLAKRDEAIEKSFRNFGNIEVMQAKDINPVDLLTYKYVIMAEPAVALEIIEKRVASVASTTK</sequence>